<feature type="signal peptide" evidence="3">
    <location>
        <begin position="1"/>
        <end position="22"/>
    </location>
</feature>
<keyword evidence="4" id="KW-0477">Merozoite</keyword>
<evidence type="ECO:0000256" key="3">
    <source>
        <dbReference type="SAM" id="SignalP"/>
    </source>
</evidence>
<dbReference type="OMA" id="MKECKHL"/>
<protein>
    <submittedName>
        <fullName evidence="4">Merozoite surface protein 9, putative</fullName>
    </submittedName>
</protein>
<keyword evidence="5" id="KW-1185">Reference proteome</keyword>
<feature type="chain" id="PRO_5012227307" evidence="3">
    <location>
        <begin position="23"/>
        <end position="548"/>
    </location>
</feature>
<dbReference type="VEuPathDB" id="PlasmoDB:PGAL8A_00129700"/>
<keyword evidence="1" id="KW-0175">Coiled coil</keyword>
<accession>A0A1J1GMD4</accession>
<evidence type="ECO:0000313" key="4">
    <source>
        <dbReference type="EMBL" id="CRG93590.1"/>
    </source>
</evidence>
<gene>
    <name evidence="4" type="primary">MSP9</name>
    <name evidence="4" type="ORF">PGAL8A_00129700</name>
</gene>
<dbReference type="GeneID" id="39729822"/>
<proteinExistence type="predicted"/>
<keyword evidence="3" id="KW-0732">Signal</keyword>
<evidence type="ECO:0000313" key="5">
    <source>
        <dbReference type="Proteomes" id="UP000220797"/>
    </source>
</evidence>
<feature type="region of interest" description="Disordered" evidence="2">
    <location>
        <begin position="501"/>
        <end position="548"/>
    </location>
</feature>
<dbReference type="Proteomes" id="UP000220797">
    <property type="component" value="Unassembled WGS sequence"/>
</dbReference>
<name>A0A1J1GMD4_PLAGA</name>
<dbReference type="RefSeq" id="XP_028526412.1">
    <property type="nucleotide sequence ID" value="XM_028674819.1"/>
</dbReference>
<feature type="compositionally biased region" description="Acidic residues" evidence="2">
    <location>
        <begin position="529"/>
        <end position="539"/>
    </location>
</feature>
<comment type="caution">
    <text evidence="4">The sequence shown here is derived from an EMBL/GenBank/DDBJ whole genome shotgun (WGS) entry which is preliminary data.</text>
</comment>
<organism evidence="4 5">
    <name type="scientific">Plasmodium gallinaceum</name>
    <dbReference type="NCBI Taxonomy" id="5849"/>
    <lineage>
        <taxon>Eukaryota</taxon>
        <taxon>Sar</taxon>
        <taxon>Alveolata</taxon>
        <taxon>Apicomplexa</taxon>
        <taxon>Aconoidasida</taxon>
        <taxon>Haemosporida</taxon>
        <taxon>Plasmodiidae</taxon>
        <taxon>Plasmodium</taxon>
        <taxon>Plasmodium (Haemamoeba)</taxon>
    </lineage>
</organism>
<feature type="coiled-coil region" evidence="1">
    <location>
        <begin position="143"/>
        <end position="177"/>
    </location>
</feature>
<dbReference type="AlphaFoldDB" id="A0A1J1GMD4"/>
<dbReference type="OrthoDB" id="371803at2759"/>
<evidence type="ECO:0000256" key="2">
    <source>
        <dbReference type="SAM" id="MobiDB-lite"/>
    </source>
</evidence>
<sequence length="548" mass="63034">MAKHFLFFTFVIFLINNSLTNAGYENAVLKSCEECLLKNYEQLLKLIKCEYCNENSNFRGFNNLQKENCVITKEECEELLKNKDALRNLLVNIKPEEFTGNVRTNADNLKELINVVEIQKRDIDMLRKIIDGIQENKTVMLINRDNNATIANLSSQLMNLRNNVDYLQRNHELIQNELATEGQKEIQELQELYKLKKELDDINEGIEKFSNMQNYELGNFNIESLVKNGLQDIIGKGGEELLDTVKKSVITSDDVVTKELVNMLDGKELLDKLINKDSKAAETTASNLDEAVVNQLDQLKTRLTSYEFIMNSIKTIFLSKLKEHLLKALYDAYTSYKKKEAKENGEPEPTFSEQINIEDMKKGIVEIGVKLLLTKLRIFLKFIKGKIFPKQNTKLDINLKNSGNNMNANNIPNNNTGDIYEDVNELQEALPQREVNLLRHIDNIIEEINFYTSKFQDNNEVDIRETQVETEMVNETGEQVNGENVETRDQVNEENLHQVNEENIEQTNEGNVEQVNEGNVENIEQTNEGNEEQVNEETGEQANEVTDQ</sequence>
<evidence type="ECO:0000256" key="1">
    <source>
        <dbReference type="SAM" id="Coils"/>
    </source>
</evidence>
<feature type="compositionally biased region" description="Low complexity" evidence="2">
    <location>
        <begin position="505"/>
        <end position="525"/>
    </location>
</feature>
<reference evidence="4" key="1">
    <citation type="submission" date="2015-04" db="EMBL/GenBank/DDBJ databases">
        <authorList>
            <consortium name="Pathogen Informatics"/>
        </authorList>
    </citation>
    <scope>NUCLEOTIDE SEQUENCE [LARGE SCALE GENOMIC DNA]</scope>
    <source>
        <strain evidence="4">8A</strain>
    </source>
</reference>
<dbReference type="EMBL" id="CVMV01000017">
    <property type="protein sequence ID" value="CRG93590.1"/>
    <property type="molecule type" value="Genomic_DNA"/>
</dbReference>